<dbReference type="SUPFAM" id="SSF52172">
    <property type="entry name" value="CheY-like"/>
    <property type="match status" value="1"/>
</dbReference>
<feature type="domain" description="Response regulatory" evidence="2">
    <location>
        <begin position="9"/>
        <end position="122"/>
    </location>
</feature>
<dbReference type="Gene3D" id="1.10.3210.10">
    <property type="entry name" value="Hypothetical protein af1432"/>
    <property type="match status" value="1"/>
</dbReference>
<dbReference type="InterPro" id="IPR006674">
    <property type="entry name" value="HD_domain"/>
</dbReference>
<gene>
    <name evidence="5" type="ORF">BROSI_A0356</name>
</gene>
<feature type="domain" description="HD" evidence="3">
    <location>
        <begin position="164"/>
        <end position="286"/>
    </location>
</feature>
<evidence type="ECO:0000259" key="2">
    <source>
        <dbReference type="PROSITE" id="PS50110"/>
    </source>
</evidence>
<organism evidence="5 6">
    <name type="scientific">Candidatus Brocadia sinica JPN1</name>
    <dbReference type="NCBI Taxonomy" id="1197129"/>
    <lineage>
        <taxon>Bacteria</taxon>
        <taxon>Pseudomonadati</taxon>
        <taxon>Planctomycetota</taxon>
        <taxon>Candidatus Brocadiia</taxon>
        <taxon>Candidatus Brocadiales</taxon>
        <taxon>Candidatus Brocadiaceae</taxon>
        <taxon>Candidatus Brocadia</taxon>
    </lineage>
</organism>
<dbReference type="EMBL" id="BAFN01000001">
    <property type="protein sequence ID" value="GAN31852.1"/>
    <property type="molecule type" value="Genomic_DNA"/>
</dbReference>
<dbReference type="PROSITE" id="PS51831">
    <property type="entry name" value="HD"/>
    <property type="match status" value="1"/>
</dbReference>
<reference evidence="6" key="1">
    <citation type="journal article" date="2015" name="Genome Announc.">
        <title>Draft Genome Sequence of an Anaerobic Ammonium-Oxidizing Bacterium, "Candidatus Brocadia sinica".</title>
        <authorList>
            <person name="Oshiki M."/>
            <person name="Shinyako-Hata K."/>
            <person name="Satoh H."/>
            <person name="Okabe S."/>
        </authorList>
    </citation>
    <scope>NUCLEOTIDE SEQUENCE [LARGE SCALE GENOMIC DNA]</scope>
    <source>
        <strain evidence="6">JPN1</strain>
    </source>
</reference>
<feature type="domain" description="HD-GYP" evidence="4">
    <location>
        <begin position="142"/>
        <end position="337"/>
    </location>
</feature>
<dbReference type="SMART" id="SM00471">
    <property type="entry name" value="HDc"/>
    <property type="match status" value="1"/>
</dbReference>
<dbReference type="SMART" id="SM00448">
    <property type="entry name" value="REC"/>
    <property type="match status" value="1"/>
</dbReference>
<dbReference type="Gene3D" id="3.40.50.2300">
    <property type="match status" value="1"/>
</dbReference>
<dbReference type="InterPro" id="IPR037522">
    <property type="entry name" value="HD_GYP_dom"/>
</dbReference>
<dbReference type="RefSeq" id="WP_052561796.1">
    <property type="nucleotide sequence ID" value="NZ_BAFN01000001.1"/>
</dbReference>
<dbReference type="PROSITE" id="PS50110">
    <property type="entry name" value="RESPONSE_REGULATORY"/>
    <property type="match status" value="1"/>
</dbReference>
<dbReference type="Proteomes" id="UP000032309">
    <property type="component" value="Unassembled WGS sequence"/>
</dbReference>
<comment type="caution">
    <text evidence="5">The sequence shown here is derived from an EMBL/GenBank/DDBJ whole genome shotgun (WGS) entry which is preliminary data.</text>
</comment>
<keyword evidence="1" id="KW-0597">Phosphoprotein</keyword>
<dbReference type="PANTHER" id="PTHR45228">
    <property type="entry name" value="CYCLIC DI-GMP PHOSPHODIESTERASE TM_0186-RELATED"/>
    <property type="match status" value="1"/>
</dbReference>
<evidence type="ECO:0000259" key="4">
    <source>
        <dbReference type="PROSITE" id="PS51832"/>
    </source>
</evidence>
<dbReference type="Pfam" id="PF00072">
    <property type="entry name" value="Response_reg"/>
    <property type="match status" value="1"/>
</dbReference>
<dbReference type="InterPro" id="IPR006675">
    <property type="entry name" value="HDIG_dom"/>
</dbReference>
<sequence>MEQKMKPANILVIDDDLGVRESLKMILKEKYSISATSNIEEALNSLNNIKPEMIFLDIKMPRANGLDFLKQMRSANSTIPIIMITAFPSTQTTITALRNGAFDYIIKPFQPSEILAVTEKALNHHLELSEKDRLVENLRTAVQQNFFSTAEALLLAIDAKDSYTAGHSKRVSQLFALVSEELGINKSRIEVLRYGAFLHDIGKIGVGDVVLAKPSFLTNDEFVIMKRHSEIGYKILEPIDFLKECLPIVRHHHEWYNGNGYPDGLKGPEIPFEASILSIVDAYDALTTDRHYHKKYSHQKACEIIREGICIQFVPDLTEKILTIIDRYRELCSRNEDGEKS</sequence>
<dbReference type="PROSITE" id="PS51832">
    <property type="entry name" value="HD_GYP"/>
    <property type="match status" value="1"/>
</dbReference>
<evidence type="ECO:0000313" key="5">
    <source>
        <dbReference type="EMBL" id="GAN31852.1"/>
    </source>
</evidence>
<dbReference type="InterPro" id="IPR003607">
    <property type="entry name" value="HD/PDEase_dom"/>
</dbReference>
<keyword evidence="6" id="KW-1185">Reference proteome</keyword>
<dbReference type="InterPro" id="IPR052020">
    <property type="entry name" value="Cyclic_di-GMP/3'3'-cGAMP_PDE"/>
</dbReference>
<dbReference type="InterPro" id="IPR011006">
    <property type="entry name" value="CheY-like_superfamily"/>
</dbReference>
<accession>A0ABQ0JT20</accession>
<dbReference type="PANTHER" id="PTHR45228:SF4">
    <property type="entry name" value="LIPOPROTEIN"/>
    <property type="match status" value="1"/>
</dbReference>
<name>A0ABQ0JT20_9BACT</name>
<protein>
    <submittedName>
        <fullName evidence="5">Response regulator containing a CheY-like receiver domain and an HD-GYP domain</fullName>
    </submittedName>
</protein>
<dbReference type="CDD" id="cd00077">
    <property type="entry name" value="HDc"/>
    <property type="match status" value="1"/>
</dbReference>
<dbReference type="InterPro" id="IPR001789">
    <property type="entry name" value="Sig_transdc_resp-reg_receiver"/>
</dbReference>
<proteinExistence type="predicted"/>
<feature type="modified residue" description="4-aspartylphosphate" evidence="1">
    <location>
        <position position="57"/>
    </location>
</feature>
<evidence type="ECO:0000259" key="3">
    <source>
        <dbReference type="PROSITE" id="PS51831"/>
    </source>
</evidence>
<evidence type="ECO:0000313" key="6">
    <source>
        <dbReference type="Proteomes" id="UP000032309"/>
    </source>
</evidence>
<dbReference type="NCBIfam" id="TIGR00277">
    <property type="entry name" value="HDIG"/>
    <property type="match status" value="1"/>
</dbReference>
<dbReference type="SUPFAM" id="SSF109604">
    <property type="entry name" value="HD-domain/PDEase-like"/>
    <property type="match status" value="1"/>
</dbReference>
<dbReference type="Pfam" id="PF13487">
    <property type="entry name" value="HD_5"/>
    <property type="match status" value="1"/>
</dbReference>
<evidence type="ECO:0000256" key="1">
    <source>
        <dbReference type="PROSITE-ProRule" id="PRU00169"/>
    </source>
</evidence>